<keyword evidence="7" id="KW-1185">Reference proteome</keyword>
<keyword evidence="6" id="KW-0675">Receptor</keyword>
<feature type="transmembrane region" description="Helical" evidence="5">
    <location>
        <begin position="399"/>
        <end position="423"/>
    </location>
</feature>
<dbReference type="Proteomes" id="UP000038010">
    <property type="component" value="Unassembled WGS sequence"/>
</dbReference>
<dbReference type="InterPro" id="IPR049680">
    <property type="entry name" value="FLVCR1-2_SLC49-like"/>
</dbReference>
<keyword evidence="3 5" id="KW-1133">Transmembrane helix</keyword>
<feature type="transmembrane region" description="Helical" evidence="5">
    <location>
        <begin position="73"/>
        <end position="99"/>
    </location>
</feature>
<keyword evidence="2 5" id="KW-0812">Transmembrane</keyword>
<protein>
    <submittedName>
        <fullName evidence="6">Feline leukemia virus subgroup C receptor-related protein 1</fullName>
    </submittedName>
</protein>
<dbReference type="RefSeq" id="XP_017999606.1">
    <property type="nucleotide sequence ID" value="XM_018143284.1"/>
</dbReference>
<evidence type="ECO:0000313" key="7">
    <source>
        <dbReference type="Proteomes" id="UP000038010"/>
    </source>
</evidence>
<gene>
    <name evidence="6" type="ORF">AB675_3251</name>
</gene>
<dbReference type="Gene3D" id="1.20.1250.20">
    <property type="entry name" value="MFS general substrate transporter like domains"/>
    <property type="match status" value="2"/>
</dbReference>
<feature type="transmembrane region" description="Helical" evidence="5">
    <location>
        <begin position="435"/>
        <end position="455"/>
    </location>
</feature>
<accession>A0A0N1HPH7</accession>
<feature type="transmembrane region" description="Helical" evidence="5">
    <location>
        <begin position="111"/>
        <end position="133"/>
    </location>
</feature>
<feature type="transmembrane region" description="Helical" evidence="5">
    <location>
        <begin position="365"/>
        <end position="387"/>
    </location>
</feature>
<dbReference type="GO" id="GO:0016020">
    <property type="term" value="C:membrane"/>
    <property type="evidence" value="ECO:0007669"/>
    <property type="project" value="UniProtKB-SubCell"/>
</dbReference>
<dbReference type="AlphaFoldDB" id="A0A0N1HPH7"/>
<evidence type="ECO:0000256" key="3">
    <source>
        <dbReference type="ARBA" id="ARBA00022989"/>
    </source>
</evidence>
<dbReference type="OrthoDB" id="422206at2759"/>
<evidence type="ECO:0000256" key="4">
    <source>
        <dbReference type="ARBA" id="ARBA00023136"/>
    </source>
</evidence>
<feature type="transmembrane region" description="Helical" evidence="5">
    <location>
        <begin position="200"/>
        <end position="224"/>
    </location>
</feature>
<feature type="transmembrane region" description="Helical" evidence="5">
    <location>
        <begin position="168"/>
        <end position="188"/>
    </location>
</feature>
<evidence type="ECO:0000256" key="5">
    <source>
        <dbReference type="SAM" id="Phobius"/>
    </source>
</evidence>
<reference evidence="6 7" key="1">
    <citation type="submission" date="2015-06" db="EMBL/GenBank/DDBJ databases">
        <title>Draft genome of the ant-associated black yeast Phialophora attae CBS 131958.</title>
        <authorList>
            <person name="Moreno L.F."/>
            <person name="Stielow B.J."/>
            <person name="de Hoog S."/>
            <person name="Vicente V.A."/>
            <person name="Weiss V.A."/>
            <person name="de Vries M."/>
            <person name="Cruz L.M."/>
            <person name="Souza E.M."/>
        </authorList>
    </citation>
    <scope>NUCLEOTIDE SEQUENCE [LARGE SCALE GENOMIC DNA]</scope>
    <source>
        <strain evidence="6 7">CBS 131958</strain>
    </source>
</reference>
<organism evidence="6 7">
    <name type="scientific">Cyphellophora attinorum</name>
    <dbReference type="NCBI Taxonomy" id="1664694"/>
    <lineage>
        <taxon>Eukaryota</taxon>
        <taxon>Fungi</taxon>
        <taxon>Dikarya</taxon>
        <taxon>Ascomycota</taxon>
        <taxon>Pezizomycotina</taxon>
        <taxon>Eurotiomycetes</taxon>
        <taxon>Chaetothyriomycetidae</taxon>
        <taxon>Chaetothyriales</taxon>
        <taxon>Cyphellophoraceae</taxon>
        <taxon>Cyphellophora</taxon>
    </lineage>
</organism>
<dbReference type="Pfam" id="PF07690">
    <property type="entry name" value="MFS_1"/>
    <property type="match status" value="1"/>
</dbReference>
<evidence type="ECO:0000256" key="2">
    <source>
        <dbReference type="ARBA" id="ARBA00022692"/>
    </source>
</evidence>
<evidence type="ECO:0000256" key="1">
    <source>
        <dbReference type="ARBA" id="ARBA00004141"/>
    </source>
</evidence>
<comment type="subcellular location">
    <subcellularLocation>
        <location evidence="1">Membrane</location>
        <topology evidence="1">Multi-pass membrane protein</topology>
    </subcellularLocation>
</comment>
<dbReference type="SUPFAM" id="SSF103473">
    <property type="entry name" value="MFS general substrate transporter"/>
    <property type="match status" value="1"/>
</dbReference>
<feature type="transmembrane region" description="Helical" evidence="5">
    <location>
        <begin position="230"/>
        <end position="251"/>
    </location>
</feature>
<comment type="caution">
    <text evidence="6">The sequence shown here is derived from an EMBL/GenBank/DDBJ whole genome shotgun (WGS) entry which is preliminary data.</text>
</comment>
<keyword evidence="4 5" id="KW-0472">Membrane</keyword>
<dbReference type="GeneID" id="28735164"/>
<evidence type="ECO:0000313" key="6">
    <source>
        <dbReference type="EMBL" id="KPI39643.1"/>
    </source>
</evidence>
<dbReference type="GO" id="GO:0022857">
    <property type="term" value="F:transmembrane transporter activity"/>
    <property type="evidence" value="ECO:0007669"/>
    <property type="project" value="InterPro"/>
</dbReference>
<feature type="transmembrane region" description="Helical" evidence="5">
    <location>
        <begin position="339"/>
        <end position="359"/>
    </location>
</feature>
<feature type="transmembrane region" description="Helical" evidence="5">
    <location>
        <begin position="313"/>
        <end position="332"/>
    </location>
</feature>
<dbReference type="InterPro" id="IPR036259">
    <property type="entry name" value="MFS_trans_sf"/>
</dbReference>
<dbReference type="InterPro" id="IPR011701">
    <property type="entry name" value="MFS"/>
</dbReference>
<sequence>MVHSQMSPIGEQDETDPKSPMIALNPIFSRDQPNTDPKSPIVELATIPLNQLGILYRPTSALAVTYRTYKRRFFGYALLLLLSLLVSWSFTAFAVVIDITADYFDTTTSTINWFATIWLFCNTIACPPAAWAMRVSAKRSLVCGAALMLASSWLKYGGTKIHNMGLAMFGQILSGFASAFICNVPPLYSNEWFSPETRATATAVGCMSNVAGGVMSALVMPVWVNDLSDVPITVLWTSVITTVVAIPVFFIPAAPPTPPSAAVDDEQKEVSTVKEELKWIGRSPEAMLIIVAFMTASGLWNSGSALFQKAGVANALLNSIGPLTSLLLGPLADRTRLHLWIARCCAVLLAISVIVFIWVPQSHNLAFLYTMTSLLSVAVLGVWPIMLELMAEIVYPRGCEVAVCCMFAGVSFMGGVFTIAMGYMKDAEGTLQHALYLQAALGVTAAILYLSLGQFGRKEFVRMKRYAAEKVLEPVAEDSEADVRGVSEVVA</sequence>
<dbReference type="PANTHER" id="PTHR10924:SF6">
    <property type="entry name" value="SOLUTE CARRIER FAMILY 49 MEMBER A3"/>
    <property type="match status" value="1"/>
</dbReference>
<name>A0A0N1HPH7_9EURO</name>
<dbReference type="PANTHER" id="PTHR10924">
    <property type="entry name" value="MAJOR FACILITATOR SUPERFAMILY PROTEIN-RELATED"/>
    <property type="match status" value="1"/>
</dbReference>
<dbReference type="EMBL" id="LFJN01000014">
    <property type="protein sequence ID" value="KPI39643.1"/>
    <property type="molecule type" value="Genomic_DNA"/>
</dbReference>
<proteinExistence type="predicted"/>
<dbReference type="VEuPathDB" id="FungiDB:AB675_3251"/>